<dbReference type="HOGENOM" id="CLU_039613_6_0_4"/>
<dbReference type="InterPro" id="IPR036390">
    <property type="entry name" value="WH_DNA-bd_sf"/>
</dbReference>
<dbReference type="GO" id="GO:0003700">
    <property type="term" value="F:DNA-binding transcription factor activity"/>
    <property type="evidence" value="ECO:0007669"/>
    <property type="project" value="InterPro"/>
</dbReference>
<evidence type="ECO:0000256" key="1">
    <source>
        <dbReference type="ARBA" id="ARBA00009437"/>
    </source>
</evidence>
<dbReference type="GO" id="GO:0005829">
    <property type="term" value="C:cytosol"/>
    <property type="evidence" value="ECO:0007669"/>
    <property type="project" value="TreeGrafter"/>
</dbReference>
<dbReference type="InterPro" id="IPR005119">
    <property type="entry name" value="LysR_subst-bd"/>
</dbReference>
<dbReference type="EMBL" id="HE965806">
    <property type="protein sequence ID" value="CCJ55670.1"/>
    <property type="molecule type" value="Genomic_DNA"/>
</dbReference>
<dbReference type="Proteomes" id="UP000007564">
    <property type="component" value="Chromosome"/>
</dbReference>
<dbReference type="Gene3D" id="1.10.10.10">
    <property type="entry name" value="Winged helix-like DNA-binding domain superfamily/Winged helix DNA-binding domain"/>
    <property type="match status" value="1"/>
</dbReference>
<keyword evidence="2" id="KW-0805">Transcription regulation</keyword>
<name>A0A0C6PC04_BORBO</name>
<dbReference type="GO" id="GO:0003677">
    <property type="term" value="F:DNA binding"/>
    <property type="evidence" value="ECO:0007669"/>
    <property type="project" value="UniProtKB-KW"/>
</dbReference>
<feature type="domain" description="HTH lysR-type" evidence="5">
    <location>
        <begin position="15"/>
        <end position="73"/>
    </location>
</feature>
<evidence type="ECO:0000313" key="7">
    <source>
        <dbReference type="Proteomes" id="UP000007564"/>
    </source>
</evidence>
<dbReference type="AlphaFoldDB" id="A0A0C6PC04"/>
<dbReference type="InterPro" id="IPR036388">
    <property type="entry name" value="WH-like_DNA-bd_sf"/>
</dbReference>
<proteinExistence type="inferred from homology"/>
<comment type="similarity">
    <text evidence="1">Belongs to the LysR transcriptional regulatory family.</text>
</comment>
<dbReference type="KEGG" id="bbh:BN112_3756"/>
<dbReference type="InterPro" id="IPR000847">
    <property type="entry name" value="LysR_HTH_N"/>
</dbReference>
<accession>A0A0C6PC04</accession>
<evidence type="ECO:0000259" key="5">
    <source>
        <dbReference type="PROSITE" id="PS50931"/>
    </source>
</evidence>
<dbReference type="Pfam" id="PF00126">
    <property type="entry name" value="HTH_1"/>
    <property type="match status" value="1"/>
</dbReference>
<organism evidence="6 7">
    <name type="scientific">Bordetella bronchiseptica 253</name>
    <dbReference type="NCBI Taxonomy" id="568707"/>
    <lineage>
        <taxon>Bacteria</taxon>
        <taxon>Pseudomonadati</taxon>
        <taxon>Pseudomonadota</taxon>
        <taxon>Betaproteobacteria</taxon>
        <taxon>Burkholderiales</taxon>
        <taxon>Alcaligenaceae</taxon>
        <taxon>Bordetella</taxon>
    </lineage>
</organism>
<evidence type="ECO:0000256" key="4">
    <source>
        <dbReference type="ARBA" id="ARBA00023163"/>
    </source>
</evidence>
<protein>
    <submittedName>
        <fullName evidence="6">LysR-family transcriptional regulator</fullName>
    </submittedName>
</protein>
<evidence type="ECO:0000256" key="3">
    <source>
        <dbReference type="ARBA" id="ARBA00023125"/>
    </source>
</evidence>
<dbReference type="OrthoDB" id="8806341at2"/>
<keyword evidence="3" id="KW-0238">DNA-binding</keyword>
<sequence length="318" mass="34600">MYDSAPSDPVPFARLRFRDLQLLREIAAARSLTAVAERRGLTQPALSRTLRDIEAELGAQVFSRERGARLAPTAVGRHILARVDLLMADAGALHSELRAFEEGRGAHLRLGVIPFVSNALMQEVLKTLTGEPLRMSVSTFEGATDQLVLALRRQELDIVIGRLSADAGADTLAQEGLFSQTASIVMSEALYERRASLTLASLHGHPWVLPPASSPTRMAFVEAFVSRNAVAPVARIETTSARLVHSAISSNMASLGLLPLDIGQELERWGGVRCMAFPVPFRMPTVGLIVLAERRALAMNRVVRDVLHRCIARVAAYA</sequence>
<dbReference type="PANTHER" id="PTHR30419">
    <property type="entry name" value="HTH-TYPE TRANSCRIPTIONAL REGULATOR YBHD"/>
    <property type="match status" value="1"/>
</dbReference>
<dbReference type="Pfam" id="PF03466">
    <property type="entry name" value="LysR_substrate"/>
    <property type="match status" value="1"/>
</dbReference>
<dbReference type="PROSITE" id="PS50931">
    <property type="entry name" value="HTH_LYSR"/>
    <property type="match status" value="1"/>
</dbReference>
<dbReference type="SUPFAM" id="SSF46785">
    <property type="entry name" value="Winged helix' DNA-binding domain"/>
    <property type="match status" value="1"/>
</dbReference>
<reference evidence="6 7" key="1">
    <citation type="journal article" date="2012" name="BMC Genomics">
        <title>Comparative genomics of the classical Bordetella subspecies: the evolution and exchange of virulence-associated diversity amongst closely related pathogens.</title>
        <authorList>
            <person name="Park J."/>
            <person name="Zhang Y."/>
            <person name="Buboltz A.M."/>
            <person name="Zhang X."/>
            <person name="Schuster S.C."/>
            <person name="Ahuja U."/>
            <person name="Liu M."/>
            <person name="Miller J.F."/>
            <person name="Sebaihia M."/>
            <person name="Bentley S.D."/>
            <person name="Parkhill J."/>
            <person name="Harvill E.T."/>
        </authorList>
    </citation>
    <scope>NUCLEOTIDE SEQUENCE [LARGE SCALE GENOMIC DNA]</scope>
    <source>
        <strain evidence="6 7">253</strain>
    </source>
</reference>
<gene>
    <name evidence="6" type="ORF">BN112_3756</name>
</gene>
<evidence type="ECO:0000256" key="2">
    <source>
        <dbReference type="ARBA" id="ARBA00023015"/>
    </source>
</evidence>
<dbReference type="RefSeq" id="WP_003815460.1">
    <property type="nucleotide sequence ID" value="NC_019382.1"/>
</dbReference>
<dbReference type="SUPFAM" id="SSF53850">
    <property type="entry name" value="Periplasmic binding protein-like II"/>
    <property type="match status" value="1"/>
</dbReference>
<dbReference type="PRINTS" id="PR00039">
    <property type="entry name" value="HTHLYSR"/>
</dbReference>
<keyword evidence="4" id="KW-0804">Transcription</keyword>
<dbReference type="Gene3D" id="3.40.190.10">
    <property type="entry name" value="Periplasmic binding protein-like II"/>
    <property type="match status" value="2"/>
</dbReference>
<dbReference type="InterPro" id="IPR050950">
    <property type="entry name" value="HTH-type_LysR_regulators"/>
</dbReference>
<evidence type="ECO:0000313" key="6">
    <source>
        <dbReference type="EMBL" id="CCJ55670.1"/>
    </source>
</evidence>
<dbReference type="GeneID" id="56476834"/>